<proteinExistence type="inferred from homology"/>
<dbReference type="GO" id="GO:0030170">
    <property type="term" value="F:pyridoxal phosphate binding"/>
    <property type="evidence" value="ECO:0007669"/>
    <property type="project" value="InterPro"/>
</dbReference>
<sequence length="833" mass="90870">MSLIHRSLRTFQVYGAGTDVGKTVITTLLLRLAADKKRPPLYIKPLSTGPADQSDELHIRKYALKDAPDRAKVLFRLDDPVSPHLAAHRALKRGEEPPTDYDVLSALTDTLHEAAATASAERAVTTALVETAGGVLSPMLSGRPQADAYRIMRLPAILVCDPRLGGISSTISAYESLVLRGYDVLALLMLRDPTYMNHEYFFHHFEKKVGLIAAVPTPIPQRTDDAAADEAAMEAWYEQTVQDKAWSRIIDDLGVLHMLRLRGLRRMPGAAREMLWWPFVQHSTVTQDSDVTTVESAYNDFMSVYSKTSGQVVVPTFDASASWWTQALGHAQDPDITLAVAAAAGKYGHVLFPKVAHEPAVELAAILLATVGEGWAKRVFFSDNGSTGMEVALKMAMRVAASSILEGGNATDSPSNWGVIGLKGSYHGDTIGAMNATQRGPFSCEWHEEKGFWFDAPTVAYVEGSPVIRTADGSILQKFEVLAEAYDVAKRLDSDLAEGYRTFITSALHERARAGQMFGAVVLEPLILGAGGMKFVDPLFQRILVDTARAMSAVLLPQPSREGASIPVVYDEVFSGMGRIGIESNANSVHGIGAAPDISVYSKMLTGGLLPLAATLATEEVFNAFLGEKKDALNHGHSYTATPMACAAALASLEKMSDLLAYPRGPIHMARKMWASQDGGDSVYSVWHPGFVKTLSQCENVEDAMALGTVLSIRLKPGDGAAGYTSEVADQFFQPLREEDTEKGFAIHLRTLGNAAYFMSSLNSKPAGLRTLEDAILQLWGKKHDADVREKWSDTDEYDEEPESEEEEDGPLPEATPRRRVRMVKKRLAYIKR</sequence>
<accession>A0A165ZPI0</accession>
<keyword evidence="3 5" id="KW-0808">Transferase</keyword>
<feature type="region of interest" description="Disordered" evidence="4">
    <location>
        <begin position="789"/>
        <end position="818"/>
    </location>
</feature>
<keyword evidence="6" id="KW-1185">Reference proteome</keyword>
<dbReference type="GO" id="GO:0000287">
    <property type="term" value="F:magnesium ion binding"/>
    <property type="evidence" value="ECO:0007669"/>
    <property type="project" value="InterPro"/>
</dbReference>
<dbReference type="Proteomes" id="UP000077266">
    <property type="component" value="Unassembled WGS sequence"/>
</dbReference>
<dbReference type="PROSITE" id="PS00600">
    <property type="entry name" value="AA_TRANSFER_CLASS_3"/>
    <property type="match status" value="1"/>
</dbReference>
<evidence type="ECO:0000313" key="6">
    <source>
        <dbReference type="Proteomes" id="UP000077266"/>
    </source>
</evidence>
<name>A0A165ZPI0_EXIGL</name>
<dbReference type="InterPro" id="IPR005814">
    <property type="entry name" value="Aminotrans_3"/>
</dbReference>
<dbReference type="SUPFAM" id="SSF53383">
    <property type="entry name" value="PLP-dependent transferases"/>
    <property type="match status" value="1"/>
</dbReference>
<dbReference type="Gene3D" id="3.40.640.10">
    <property type="entry name" value="Type I PLP-dependent aspartate aminotransferase-like (Major domain)"/>
    <property type="match status" value="1"/>
</dbReference>
<dbReference type="Pfam" id="PF13500">
    <property type="entry name" value="AAA_26"/>
    <property type="match status" value="1"/>
</dbReference>
<comment type="subcellular location">
    <subcellularLocation>
        <location evidence="1">Mitochondrion</location>
    </subcellularLocation>
</comment>
<dbReference type="InterPro" id="IPR027417">
    <property type="entry name" value="P-loop_NTPase"/>
</dbReference>
<evidence type="ECO:0000256" key="3">
    <source>
        <dbReference type="ARBA" id="ARBA00022679"/>
    </source>
</evidence>
<dbReference type="InterPro" id="IPR015421">
    <property type="entry name" value="PyrdxlP-dep_Trfase_major"/>
</dbReference>
<reference evidence="5 6" key="1">
    <citation type="journal article" date="2016" name="Mol. Biol. Evol.">
        <title>Comparative Genomics of Early-Diverging Mushroom-Forming Fungi Provides Insights into the Origins of Lignocellulose Decay Capabilities.</title>
        <authorList>
            <person name="Nagy L.G."/>
            <person name="Riley R."/>
            <person name="Tritt A."/>
            <person name="Adam C."/>
            <person name="Daum C."/>
            <person name="Floudas D."/>
            <person name="Sun H."/>
            <person name="Yadav J.S."/>
            <person name="Pangilinan J."/>
            <person name="Larsson K.H."/>
            <person name="Matsuura K."/>
            <person name="Barry K."/>
            <person name="Labutti K."/>
            <person name="Kuo R."/>
            <person name="Ohm R.A."/>
            <person name="Bhattacharya S.S."/>
            <person name="Shirouzu T."/>
            <person name="Yoshinaga Y."/>
            <person name="Martin F.M."/>
            <person name="Grigoriev I.V."/>
            <person name="Hibbett D.S."/>
        </authorList>
    </citation>
    <scope>NUCLEOTIDE SEQUENCE [LARGE SCALE GENOMIC DNA]</scope>
    <source>
        <strain evidence="5 6">HHB12029</strain>
    </source>
</reference>
<dbReference type="AlphaFoldDB" id="A0A165ZPI0"/>
<dbReference type="EMBL" id="KV426216">
    <property type="protein sequence ID" value="KZV84659.1"/>
    <property type="molecule type" value="Genomic_DNA"/>
</dbReference>
<dbReference type="GO" id="GO:0005524">
    <property type="term" value="F:ATP binding"/>
    <property type="evidence" value="ECO:0007669"/>
    <property type="project" value="InterPro"/>
</dbReference>
<dbReference type="InterPro" id="IPR015424">
    <property type="entry name" value="PyrdxlP-dep_Trfase"/>
</dbReference>
<evidence type="ECO:0000256" key="4">
    <source>
        <dbReference type="SAM" id="MobiDB-lite"/>
    </source>
</evidence>
<gene>
    <name evidence="5" type="ORF">EXIGLDRAFT_741881</name>
</gene>
<dbReference type="CDD" id="cd03109">
    <property type="entry name" value="DTBS"/>
    <property type="match status" value="1"/>
</dbReference>
<protein>
    <submittedName>
        <fullName evidence="5">PLP-dependent transferase</fullName>
    </submittedName>
</protein>
<dbReference type="PANTHER" id="PTHR42684:SF3">
    <property type="entry name" value="ADENOSYLMETHIONINE-8-AMINO-7-OXONONANOATE AMINOTRANSFERASE"/>
    <property type="match status" value="1"/>
</dbReference>
<dbReference type="GO" id="GO:0005739">
    <property type="term" value="C:mitochondrion"/>
    <property type="evidence" value="ECO:0007669"/>
    <property type="project" value="UniProtKB-SubCell"/>
</dbReference>
<dbReference type="PANTHER" id="PTHR42684">
    <property type="entry name" value="ADENOSYLMETHIONINE-8-AMINO-7-OXONONANOATE AMINOTRANSFERASE"/>
    <property type="match status" value="1"/>
</dbReference>
<evidence type="ECO:0000256" key="2">
    <source>
        <dbReference type="ARBA" id="ARBA00022576"/>
    </source>
</evidence>
<dbReference type="InParanoid" id="A0A165ZPI0"/>
<dbReference type="Pfam" id="PF00202">
    <property type="entry name" value="Aminotran_3"/>
    <property type="match status" value="1"/>
</dbReference>
<dbReference type="SUPFAM" id="SSF52540">
    <property type="entry name" value="P-loop containing nucleoside triphosphate hydrolases"/>
    <property type="match status" value="1"/>
</dbReference>
<dbReference type="GO" id="GO:0004141">
    <property type="term" value="F:dethiobiotin synthase activity"/>
    <property type="evidence" value="ECO:0007669"/>
    <property type="project" value="InterPro"/>
</dbReference>
<dbReference type="GO" id="GO:0004015">
    <property type="term" value="F:adenosylmethionine-8-amino-7-oxononanoate transaminase activity"/>
    <property type="evidence" value="ECO:0007669"/>
    <property type="project" value="TreeGrafter"/>
</dbReference>
<dbReference type="UniPathway" id="UPA00078"/>
<dbReference type="InterPro" id="IPR004472">
    <property type="entry name" value="DTB_synth_BioD"/>
</dbReference>
<dbReference type="GO" id="GO:0009102">
    <property type="term" value="P:biotin biosynthetic process"/>
    <property type="evidence" value="ECO:0007669"/>
    <property type="project" value="UniProtKB-UniPathway"/>
</dbReference>
<feature type="compositionally biased region" description="Acidic residues" evidence="4">
    <location>
        <begin position="795"/>
        <end position="811"/>
    </location>
</feature>
<evidence type="ECO:0000313" key="5">
    <source>
        <dbReference type="EMBL" id="KZV84659.1"/>
    </source>
</evidence>
<evidence type="ECO:0000256" key="1">
    <source>
        <dbReference type="ARBA" id="ARBA00004173"/>
    </source>
</evidence>
<dbReference type="InterPro" id="IPR049704">
    <property type="entry name" value="Aminotrans_3_PPA_site"/>
</dbReference>
<organism evidence="5 6">
    <name type="scientific">Exidia glandulosa HHB12029</name>
    <dbReference type="NCBI Taxonomy" id="1314781"/>
    <lineage>
        <taxon>Eukaryota</taxon>
        <taxon>Fungi</taxon>
        <taxon>Dikarya</taxon>
        <taxon>Basidiomycota</taxon>
        <taxon>Agaricomycotina</taxon>
        <taxon>Agaricomycetes</taxon>
        <taxon>Auriculariales</taxon>
        <taxon>Exidiaceae</taxon>
        <taxon>Exidia</taxon>
    </lineage>
</organism>
<dbReference type="OrthoDB" id="425114at2759"/>
<dbReference type="Gene3D" id="3.40.50.300">
    <property type="entry name" value="P-loop containing nucleotide triphosphate hydrolases"/>
    <property type="match status" value="1"/>
</dbReference>
<dbReference type="HAMAP" id="MF_00336">
    <property type="entry name" value="BioD"/>
    <property type="match status" value="1"/>
</dbReference>
<keyword evidence="2" id="KW-0032">Aminotransferase</keyword>
<dbReference type="STRING" id="1314781.A0A165ZPI0"/>